<accession>A0A8J2L5T7</accession>
<dbReference type="Pfam" id="PF22990">
    <property type="entry name" value="ABHD16_N"/>
    <property type="match status" value="1"/>
</dbReference>
<dbReference type="OrthoDB" id="6412627at2759"/>
<feature type="domain" description="Phosphatidylserine Lipase ABHD16 N-terminal" evidence="3">
    <location>
        <begin position="4"/>
        <end position="114"/>
    </location>
</feature>
<dbReference type="GO" id="GO:0006660">
    <property type="term" value="P:phosphatidylserine catabolic process"/>
    <property type="evidence" value="ECO:0007669"/>
    <property type="project" value="TreeGrafter"/>
</dbReference>
<evidence type="ECO:0000259" key="2">
    <source>
        <dbReference type="Pfam" id="PF00561"/>
    </source>
</evidence>
<name>A0A8J2L5T7_9HEXA</name>
<evidence type="ECO:0008006" key="6">
    <source>
        <dbReference type="Google" id="ProtNLM"/>
    </source>
</evidence>
<sequence length="498" mass="55695">MTASFLSLIFAPRLYRLYHRNLGESGGAYNANFAERWGDFFISYGLPIGGIYCVWQRKLNYVIYLGILVASSYVLRAAGRAVNPTYLQFLEVLSRVKQSLSTENLELIRKYDFEFTSWPVTYKCSNLSLHARTATGGREFSASWLIGWLVAHSFGIRLIYPGLLFGPIIRAPLEEARSKYVIEKGGVRHRVQSADNNSIDTMLFDRRNDATPNGKTLVICCEGNAGFYEIGMISTPIELGYSILGWNHPGFGGSTGVPYPKTELNAAEAVFDFATKELGFKEENILIYGWSIGGFPASHLARSHPNIKGLILDATFDDIMPLALPRMPVILSPVVQWTIRHHVNLQVSQELAGYPGPIRVIRRTEDEIIADPPGELKSNRGNYLLKDLIEQRFPELMDNPESAKALDDWIGKSHARDTTSVVAVLLAQSDFVIPENLDELSIEAKKQLVVKIADHYLSDFKSSHCTQLPSSLFQIPWSHSPRPVPSSSIESQLKQKAQ</sequence>
<dbReference type="Pfam" id="PF00561">
    <property type="entry name" value="Abhydrolase_1"/>
    <property type="match status" value="1"/>
</dbReference>
<dbReference type="EMBL" id="CAJVCH010541188">
    <property type="protein sequence ID" value="CAG7826806.1"/>
    <property type="molecule type" value="Genomic_DNA"/>
</dbReference>
<dbReference type="GO" id="GO:0012505">
    <property type="term" value="C:endomembrane system"/>
    <property type="evidence" value="ECO:0007669"/>
    <property type="project" value="TreeGrafter"/>
</dbReference>
<dbReference type="GO" id="GO:0047372">
    <property type="term" value="F:monoacylglycerol lipase activity"/>
    <property type="evidence" value="ECO:0007669"/>
    <property type="project" value="TreeGrafter"/>
</dbReference>
<feature type="compositionally biased region" description="Polar residues" evidence="1">
    <location>
        <begin position="485"/>
        <end position="498"/>
    </location>
</feature>
<organism evidence="4 5">
    <name type="scientific">Allacma fusca</name>
    <dbReference type="NCBI Taxonomy" id="39272"/>
    <lineage>
        <taxon>Eukaryota</taxon>
        <taxon>Metazoa</taxon>
        <taxon>Ecdysozoa</taxon>
        <taxon>Arthropoda</taxon>
        <taxon>Hexapoda</taxon>
        <taxon>Collembola</taxon>
        <taxon>Symphypleona</taxon>
        <taxon>Sminthuridae</taxon>
        <taxon>Allacma</taxon>
    </lineage>
</organism>
<dbReference type="PANTHER" id="PTHR12277">
    <property type="entry name" value="ALPHA/BETA HYDROLASE DOMAIN-CONTAINING PROTEIN"/>
    <property type="match status" value="1"/>
</dbReference>
<gene>
    <name evidence="4" type="ORF">AFUS01_LOCUS36842</name>
</gene>
<dbReference type="InterPro" id="IPR054518">
    <property type="entry name" value="ABHD16_N"/>
</dbReference>
<proteinExistence type="predicted"/>
<feature type="domain" description="AB hydrolase-1" evidence="2">
    <location>
        <begin position="217"/>
        <end position="379"/>
    </location>
</feature>
<evidence type="ECO:0000313" key="4">
    <source>
        <dbReference type="EMBL" id="CAG7826806.1"/>
    </source>
</evidence>
<protein>
    <recommendedName>
        <fullName evidence="6">AB hydrolase-1 domain-containing protein</fullName>
    </recommendedName>
</protein>
<dbReference type="GO" id="GO:0052651">
    <property type="term" value="P:monoacylglycerol catabolic process"/>
    <property type="evidence" value="ECO:0007669"/>
    <property type="project" value="TreeGrafter"/>
</dbReference>
<dbReference type="InterPro" id="IPR000073">
    <property type="entry name" value="AB_hydrolase_1"/>
</dbReference>
<dbReference type="AlphaFoldDB" id="A0A8J2L5T7"/>
<dbReference type="Proteomes" id="UP000708208">
    <property type="component" value="Unassembled WGS sequence"/>
</dbReference>
<feature type="region of interest" description="Disordered" evidence="1">
    <location>
        <begin position="479"/>
        <end position="498"/>
    </location>
</feature>
<evidence type="ECO:0000256" key="1">
    <source>
        <dbReference type="SAM" id="MobiDB-lite"/>
    </source>
</evidence>
<dbReference type="GO" id="GO:0004620">
    <property type="term" value="F:phospholipase activity"/>
    <property type="evidence" value="ECO:0007669"/>
    <property type="project" value="TreeGrafter"/>
</dbReference>
<evidence type="ECO:0000259" key="3">
    <source>
        <dbReference type="Pfam" id="PF22990"/>
    </source>
</evidence>
<dbReference type="PANTHER" id="PTHR12277:SF72">
    <property type="entry name" value="BAT5L PROTEIN"/>
    <property type="match status" value="1"/>
</dbReference>
<keyword evidence="5" id="KW-1185">Reference proteome</keyword>
<evidence type="ECO:0000313" key="5">
    <source>
        <dbReference type="Proteomes" id="UP000708208"/>
    </source>
</evidence>
<reference evidence="4" key="1">
    <citation type="submission" date="2021-06" db="EMBL/GenBank/DDBJ databases">
        <authorList>
            <person name="Hodson N. C."/>
            <person name="Mongue J. A."/>
            <person name="Jaron S. K."/>
        </authorList>
    </citation>
    <scope>NUCLEOTIDE SEQUENCE</scope>
</reference>
<comment type="caution">
    <text evidence="4">The sequence shown here is derived from an EMBL/GenBank/DDBJ whole genome shotgun (WGS) entry which is preliminary data.</text>
</comment>